<proteinExistence type="predicted"/>
<dbReference type="SUPFAM" id="SSF55961">
    <property type="entry name" value="Bet v1-like"/>
    <property type="match status" value="1"/>
</dbReference>
<dbReference type="Gene3D" id="3.30.530.20">
    <property type="match status" value="1"/>
</dbReference>
<gene>
    <name evidence="1" type="ORF">EAO74_11360</name>
</gene>
<reference evidence="1" key="1">
    <citation type="submission" date="2018-10" db="EMBL/GenBank/DDBJ databases">
        <authorList>
            <person name="Hariharan J."/>
            <person name="Choudoir M.J."/>
            <person name="Diebold P."/>
            <person name="Panke-Buisse K."/>
            <person name="Campbell A.N."/>
            <person name="Buckley D.H."/>
        </authorList>
    </citation>
    <scope>NUCLEOTIDE SEQUENCE</scope>
    <source>
        <strain evidence="1">Gb1</strain>
    </source>
</reference>
<accession>A0A652KSX2</accession>
<dbReference type="EMBL" id="RDBM01000035">
    <property type="protein sequence ID" value="TXS26707.1"/>
    <property type="molecule type" value="Genomic_DNA"/>
</dbReference>
<evidence type="ECO:0000313" key="1">
    <source>
        <dbReference type="EMBL" id="TXS26707.1"/>
    </source>
</evidence>
<sequence>MTTSGTSTVHVTVHIDRPADEVYAYASDPAHLPAWAAGLSASIEESGDGRWIADSPMGRVVVDFAPRNDFGVLDHHVTLPTGETVHNPVRVIADGTGCEVVFTLRRRPGMSAEEFRRDADAVAADLATLKQLTERA</sequence>
<organism evidence="1">
    <name type="scientific">Streptomyces sp. gb1(2016)</name>
    <dbReference type="NCBI Taxonomy" id="1828321"/>
    <lineage>
        <taxon>Bacteria</taxon>
        <taxon>Bacillati</taxon>
        <taxon>Actinomycetota</taxon>
        <taxon>Actinomycetes</taxon>
        <taxon>Kitasatosporales</taxon>
        <taxon>Streptomycetaceae</taxon>
        <taxon>Streptomyces</taxon>
    </lineage>
</organism>
<comment type="caution">
    <text evidence="1">The sequence shown here is derived from an EMBL/GenBank/DDBJ whole genome shotgun (WGS) entry which is preliminary data.</text>
</comment>
<dbReference type="RefSeq" id="WP_147983534.1">
    <property type="nucleotide sequence ID" value="NZ_RDBM01000035.1"/>
</dbReference>
<dbReference type="Pfam" id="PF10604">
    <property type="entry name" value="Polyketide_cyc2"/>
    <property type="match status" value="1"/>
</dbReference>
<name>A0A652KSX2_9ACTN</name>
<protein>
    <submittedName>
        <fullName evidence="1">SRPBCC family protein</fullName>
    </submittedName>
</protein>
<dbReference type="InterPro" id="IPR023393">
    <property type="entry name" value="START-like_dom_sf"/>
</dbReference>
<dbReference type="AlphaFoldDB" id="A0A652KSX2"/>
<dbReference type="InterPro" id="IPR019587">
    <property type="entry name" value="Polyketide_cyclase/dehydratase"/>
</dbReference>